<evidence type="ECO:0000313" key="1">
    <source>
        <dbReference type="EMBL" id="CAE0334281.1"/>
    </source>
</evidence>
<accession>A0A7S3IW08</accession>
<name>A0A7S3IW08_9SPIT</name>
<reference evidence="1" key="1">
    <citation type="submission" date="2021-01" db="EMBL/GenBank/DDBJ databases">
        <authorList>
            <person name="Corre E."/>
            <person name="Pelletier E."/>
            <person name="Niang G."/>
            <person name="Scheremetjew M."/>
            <person name="Finn R."/>
            <person name="Kale V."/>
            <person name="Holt S."/>
            <person name="Cochrane G."/>
            <person name="Meng A."/>
            <person name="Brown T."/>
            <person name="Cohen L."/>
        </authorList>
    </citation>
    <scope>NUCLEOTIDE SEQUENCE</scope>
    <source>
        <strain evidence="1">S3</strain>
    </source>
</reference>
<organism evidence="1">
    <name type="scientific">Strombidium inclinatum</name>
    <dbReference type="NCBI Taxonomy" id="197538"/>
    <lineage>
        <taxon>Eukaryota</taxon>
        <taxon>Sar</taxon>
        <taxon>Alveolata</taxon>
        <taxon>Ciliophora</taxon>
        <taxon>Intramacronucleata</taxon>
        <taxon>Spirotrichea</taxon>
        <taxon>Oligotrichia</taxon>
        <taxon>Strombidiidae</taxon>
        <taxon>Strombidium</taxon>
    </lineage>
</organism>
<dbReference type="EMBL" id="HBIH01037269">
    <property type="protein sequence ID" value="CAE0334281.1"/>
    <property type="molecule type" value="Transcribed_RNA"/>
</dbReference>
<proteinExistence type="predicted"/>
<sequence>MRVLGATAQYEEVGLHLLEVLGVYFDLRHHAPELVQDFSRSLDVVEVVLLLELGDDLFLERHPVDEGLTRRGLLCQGGDLLLERLQTLARLGVEKRQESLPQKFIRVDLVNGVLVFVLEHPLEDAQLRQVVQRTSRQKASDGVLVDHEHAVGLQTGVLDESLRDEEGPVGLSNEHDSLHLLILALGDWSPLS</sequence>
<protein>
    <submittedName>
        <fullName evidence="1">Uncharacterized protein</fullName>
    </submittedName>
</protein>
<gene>
    <name evidence="1" type="ORF">SINC0208_LOCUS14920</name>
</gene>
<dbReference type="AlphaFoldDB" id="A0A7S3IW08"/>